<dbReference type="PANTHER" id="PTHR30606">
    <property type="entry name" value="LIPID A BIOSYNTHESIS LAUROYL ACYLTRANSFERASE"/>
    <property type="match status" value="1"/>
</dbReference>
<reference evidence="7" key="1">
    <citation type="submission" date="2021-03" db="EMBL/GenBank/DDBJ databases">
        <title>Actinotalea soli sp. nov., isolated from soil.</title>
        <authorList>
            <person name="Ping W."/>
            <person name="Zhang J."/>
        </authorList>
    </citation>
    <scope>NUCLEOTIDE SEQUENCE</scope>
    <source>
        <strain evidence="7">BY-33</strain>
    </source>
</reference>
<keyword evidence="6 7" id="KW-0012">Acyltransferase</keyword>
<protein>
    <submittedName>
        <fullName evidence="7">Phosphatidylinositol mannoside acyltransferase</fullName>
    </submittedName>
</protein>
<dbReference type="EMBL" id="JAGEMK010000001">
    <property type="protein sequence ID" value="MBO1750489.1"/>
    <property type="molecule type" value="Genomic_DNA"/>
</dbReference>
<evidence type="ECO:0000256" key="5">
    <source>
        <dbReference type="ARBA" id="ARBA00023136"/>
    </source>
</evidence>
<gene>
    <name evidence="7" type="ORF">J4G33_01575</name>
</gene>
<comment type="caution">
    <text evidence="7">The sequence shown here is derived from an EMBL/GenBank/DDBJ whole genome shotgun (WGS) entry which is preliminary data.</text>
</comment>
<keyword evidence="4" id="KW-0808">Transferase</keyword>
<keyword evidence="5" id="KW-0472">Membrane</keyword>
<keyword evidence="3" id="KW-0997">Cell inner membrane</keyword>
<comment type="subcellular location">
    <subcellularLocation>
        <location evidence="1">Cell inner membrane</location>
    </subcellularLocation>
</comment>
<dbReference type="GO" id="GO:0009247">
    <property type="term" value="P:glycolipid biosynthetic process"/>
    <property type="evidence" value="ECO:0007669"/>
    <property type="project" value="UniProtKB-ARBA"/>
</dbReference>
<evidence type="ECO:0000256" key="6">
    <source>
        <dbReference type="ARBA" id="ARBA00023315"/>
    </source>
</evidence>
<keyword evidence="2" id="KW-1003">Cell membrane</keyword>
<dbReference type="GO" id="GO:0005886">
    <property type="term" value="C:plasma membrane"/>
    <property type="evidence" value="ECO:0007669"/>
    <property type="project" value="UniProtKB-SubCell"/>
</dbReference>
<evidence type="ECO:0000256" key="1">
    <source>
        <dbReference type="ARBA" id="ARBA00004533"/>
    </source>
</evidence>
<dbReference type="CDD" id="cd07984">
    <property type="entry name" value="LPLAT_LABLAT-like"/>
    <property type="match status" value="1"/>
</dbReference>
<keyword evidence="8" id="KW-1185">Reference proteome</keyword>
<dbReference type="PANTHER" id="PTHR30606:SF10">
    <property type="entry name" value="PHOSPHATIDYLINOSITOL MANNOSIDE ACYLTRANSFERASE"/>
    <property type="match status" value="1"/>
</dbReference>
<evidence type="ECO:0000313" key="8">
    <source>
        <dbReference type="Proteomes" id="UP000664209"/>
    </source>
</evidence>
<sequence length="312" mass="34409">MLDPARLLLAGWHLAGRLPEDLVRGVMHVAAEVTWLRRTEGVRRLERNLARARPEADGAELRRLGRAGMRTYLRYYGEAFTLGRLTPEQVSARVRAEGAEPVRAETDAGRSVVLALAHQGNWDLAGAWATVHLAPVTTVAERLEPAEVFEEFVRLREGIGLTIIPLDAGREVFRDLVRAVRAGGALVPLLADRDLTSRGIEVELLGETARVAAGPAALSASTGSLLVPTTIRHERLRGARRRAAGARWGIVIRFHPPIRPEAGVARSVQVARLTEQWVAALSRDIAEDPTHWHMLQKVFVADLDPDRLARQR</sequence>
<accession>A0A939RT54</accession>
<dbReference type="Proteomes" id="UP000664209">
    <property type="component" value="Unassembled WGS sequence"/>
</dbReference>
<proteinExistence type="predicted"/>
<evidence type="ECO:0000256" key="3">
    <source>
        <dbReference type="ARBA" id="ARBA00022519"/>
    </source>
</evidence>
<organism evidence="7 8">
    <name type="scientific">Actinotalea soli</name>
    <dbReference type="NCBI Taxonomy" id="2819234"/>
    <lineage>
        <taxon>Bacteria</taxon>
        <taxon>Bacillati</taxon>
        <taxon>Actinomycetota</taxon>
        <taxon>Actinomycetes</taxon>
        <taxon>Micrococcales</taxon>
        <taxon>Cellulomonadaceae</taxon>
        <taxon>Actinotalea</taxon>
    </lineage>
</organism>
<dbReference type="Pfam" id="PF03279">
    <property type="entry name" value="Lip_A_acyltrans"/>
    <property type="match status" value="1"/>
</dbReference>
<dbReference type="NCBIfam" id="NF005919">
    <property type="entry name" value="PRK07920.1"/>
    <property type="match status" value="1"/>
</dbReference>
<dbReference type="GO" id="GO:0016746">
    <property type="term" value="F:acyltransferase activity"/>
    <property type="evidence" value="ECO:0007669"/>
    <property type="project" value="UniProtKB-KW"/>
</dbReference>
<evidence type="ECO:0000256" key="2">
    <source>
        <dbReference type="ARBA" id="ARBA00022475"/>
    </source>
</evidence>
<name>A0A939RT54_9CELL</name>
<evidence type="ECO:0000313" key="7">
    <source>
        <dbReference type="EMBL" id="MBO1750489.1"/>
    </source>
</evidence>
<dbReference type="AlphaFoldDB" id="A0A939RT54"/>
<dbReference type="InterPro" id="IPR004960">
    <property type="entry name" value="LipA_acyltrans"/>
</dbReference>
<evidence type="ECO:0000256" key="4">
    <source>
        <dbReference type="ARBA" id="ARBA00022679"/>
    </source>
</evidence>